<feature type="domain" description="DUF4126" evidence="2">
    <location>
        <begin position="5"/>
        <end position="183"/>
    </location>
</feature>
<dbReference type="KEGG" id="lmoi:VV02_08620"/>
<dbReference type="Pfam" id="PF13548">
    <property type="entry name" value="DUF4126"/>
    <property type="match status" value="1"/>
</dbReference>
<dbReference type="OrthoDB" id="161516at2"/>
<dbReference type="Proteomes" id="UP000066480">
    <property type="component" value="Chromosome"/>
</dbReference>
<dbReference type="RefSeq" id="WP_052596740.1">
    <property type="nucleotide sequence ID" value="NZ_CP011112.1"/>
</dbReference>
<feature type="transmembrane region" description="Helical" evidence="1">
    <location>
        <begin position="42"/>
        <end position="63"/>
    </location>
</feature>
<evidence type="ECO:0000256" key="1">
    <source>
        <dbReference type="SAM" id="Phobius"/>
    </source>
</evidence>
<keyword evidence="1" id="KW-0472">Membrane</keyword>
<keyword evidence="4" id="KW-1185">Reference proteome</keyword>
<feature type="transmembrane region" description="Helical" evidence="1">
    <location>
        <begin position="75"/>
        <end position="95"/>
    </location>
</feature>
<proteinExistence type="predicted"/>
<reference evidence="3 4" key="1">
    <citation type="submission" date="2015-03" db="EMBL/GenBank/DDBJ databases">
        <title>Luteipulveratus halotolerans sp. nov., a novel actinobacterium (Dermacoccaceae) from Sarawak, Malaysia.</title>
        <authorList>
            <person name="Juboi H."/>
            <person name="Basik A."/>
            <person name="Shamsul S.S."/>
            <person name="Arnold P."/>
            <person name="Schmitt E.K."/>
            <person name="Sanglier J.-J."/>
            <person name="Yeo T."/>
        </authorList>
    </citation>
    <scope>NUCLEOTIDE SEQUENCE [LARGE SCALE GENOMIC DNA]</scope>
    <source>
        <strain evidence="3 4">MN07-A0370</strain>
    </source>
</reference>
<organism evidence="3 4">
    <name type="scientific">Luteipulveratus mongoliensis</name>
    <dbReference type="NCBI Taxonomy" id="571913"/>
    <lineage>
        <taxon>Bacteria</taxon>
        <taxon>Bacillati</taxon>
        <taxon>Actinomycetota</taxon>
        <taxon>Actinomycetes</taxon>
        <taxon>Micrococcales</taxon>
        <taxon>Dermacoccaceae</taxon>
        <taxon>Luteipulveratus</taxon>
    </lineage>
</organism>
<protein>
    <submittedName>
        <fullName evidence="3">Membrane protein</fullName>
    </submittedName>
</protein>
<sequence length="200" mass="20861">MFAALTGAGLSAAAGLNAYIPFLMVALVARFSDVITLPASFAWIESPWAIAGAAVLLVAEVILDKIPAIDSMNDLIGTAVRPTIGGVVFAATQSAEDLDKTTWMQDHPWVGAIGGVVIAGLVHTTKAAIRPAVNVSTAGIGAPVISGVEDVASIGLSISAVFLPILVIGAFVLMIWAVWALRRRLRRLKRRRRGGVSQPA</sequence>
<name>A0A0K1JQA0_9MICO</name>
<dbReference type="AlphaFoldDB" id="A0A0K1JQA0"/>
<accession>A0A0K1JQA0</accession>
<dbReference type="STRING" id="571913.VV02_08620"/>
<evidence type="ECO:0000259" key="2">
    <source>
        <dbReference type="Pfam" id="PF13548"/>
    </source>
</evidence>
<feature type="transmembrane region" description="Helical" evidence="1">
    <location>
        <begin position="154"/>
        <end position="181"/>
    </location>
</feature>
<evidence type="ECO:0000313" key="4">
    <source>
        <dbReference type="Proteomes" id="UP000066480"/>
    </source>
</evidence>
<evidence type="ECO:0000313" key="3">
    <source>
        <dbReference type="EMBL" id="AKU18763.1"/>
    </source>
</evidence>
<keyword evidence="1" id="KW-1133">Transmembrane helix</keyword>
<feature type="transmembrane region" description="Helical" evidence="1">
    <location>
        <begin position="131"/>
        <end position="148"/>
    </location>
</feature>
<dbReference type="EMBL" id="CP011112">
    <property type="protein sequence ID" value="AKU18763.1"/>
    <property type="molecule type" value="Genomic_DNA"/>
</dbReference>
<gene>
    <name evidence="3" type="ORF">VV02_08620</name>
</gene>
<feature type="transmembrane region" description="Helical" evidence="1">
    <location>
        <begin position="107"/>
        <end position="124"/>
    </location>
</feature>
<dbReference type="InterPro" id="IPR025196">
    <property type="entry name" value="DUF4126"/>
</dbReference>
<keyword evidence="1" id="KW-0812">Transmembrane</keyword>